<dbReference type="InterPro" id="IPR015943">
    <property type="entry name" value="WD40/YVTN_repeat-like_dom_sf"/>
</dbReference>
<comment type="caution">
    <text evidence="1">The sequence shown here is derived from an EMBL/GenBank/DDBJ whole genome shotgun (WGS) entry which is preliminary data.</text>
</comment>
<dbReference type="PANTHER" id="PTHR44376:SF8">
    <property type="entry name" value="TRANSCRIPTIONAL COREPRESSOR LEUNIG-LIKE"/>
    <property type="match status" value="1"/>
</dbReference>
<dbReference type="InterPro" id="IPR001680">
    <property type="entry name" value="WD40_rpt"/>
</dbReference>
<evidence type="ECO:0000313" key="2">
    <source>
        <dbReference type="Proteomes" id="UP000265520"/>
    </source>
</evidence>
<reference evidence="1 2" key="1">
    <citation type="journal article" date="2018" name="Front. Plant Sci.">
        <title>Red Clover (Trifolium pratense) and Zigzag Clover (T. medium) - A Picture of Genomic Similarities and Differences.</title>
        <authorList>
            <person name="Dluhosova J."/>
            <person name="Istvanek J."/>
            <person name="Nedelnik J."/>
            <person name="Repkova J."/>
        </authorList>
    </citation>
    <scope>NUCLEOTIDE SEQUENCE [LARGE SCALE GENOMIC DNA]</scope>
    <source>
        <strain evidence="2">cv. 10/8</strain>
        <tissue evidence="1">Leaf</tissue>
    </source>
</reference>
<evidence type="ECO:0000313" key="1">
    <source>
        <dbReference type="EMBL" id="MCI16175.1"/>
    </source>
</evidence>
<dbReference type="GO" id="GO:0003714">
    <property type="term" value="F:transcription corepressor activity"/>
    <property type="evidence" value="ECO:0007669"/>
    <property type="project" value="InterPro"/>
</dbReference>
<dbReference type="AlphaFoldDB" id="A0A392PYX0"/>
<dbReference type="SMART" id="SM00320">
    <property type="entry name" value="WD40"/>
    <property type="match status" value="1"/>
</dbReference>
<organism evidence="1 2">
    <name type="scientific">Trifolium medium</name>
    <dbReference type="NCBI Taxonomy" id="97028"/>
    <lineage>
        <taxon>Eukaryota</taxon>
        <taxon>Viridiplantae</taxon>
        <taxon>Streptophyta</taxon>
        <taxon>Embryophyta</taxon>
        <taxon>Tracheophyta</taxon>
        <taxon>Spermatophyta</taxon>
        <taxon>Magnoliopsida</taxon>
        <taxon>eudicotyledons</taxon>
        <taxon>Gunneridae</taxon>
        <taxon>Pentapetalae</taxon>
        <taxon>rosids</taxon>
        <taxon>fabids</taxon>
        <taxon>Fabales</taxon>
        <taxon>Fabaceae</taxon>
        <taxon>Papilionoideae</taxon>
        <taxon>50 kb inversion clade</taxon>
        <taxon>NPAAA clade</taxon>
        <taxon>Hologalegina</taxon>
        <taxon>IRL clade</taxon>
        <taxon>Trifolieae</taxon>
        <taxon>Trifolium</taxon>
    </lineage>
</organism>
<dbReference type="SUPFAM" id="SSF50978">
    <property type="entry name" value="WD40 repeat-like"/>
    <property type="match status" value="1"/>
</dbReference>
<proteinExistence type="predicted"/>
<keyword evidence="2" id="KW-1185">Reference proteome</keyword>
<accession>A0A392PYX0</accession>
<dbReference type="Gene3D" id="2.130.10.10">
    <property type="entry name" value="YVTN repeat-like/Quinoprotein amine dehydrogenase"/>
    <property type="match status" value="1"/>
</dbReference>
<name>A0A392PYX0_9FABA</name>
<dbReference type="InterPro" id="IPR036322">
    <property type="entry name" value="WD40_repeat_dom_sf"/>
</dbReference>
<protein>
    <submittedName>
        <fullName evidence="1">Transcriptional corepressor LEUNIG-like</fullName>
    </submittedName>
</protein>
<dbReference type="EMBL" id="LXQA010099711">
    <property type="protein sequence ID" value="MCI16175.1"/>
    <property type="molecule type" value="Genomic_DNA"/>
</dbReference>
<dbReference type="PANTHER" id="PTHR44376">
    <property type="entry name" value="TRANSCRIPTIONAL REGULATOR OF FILAMENTOUS GROWTH FLO8"/>
    <property type="match status" value="1"/>
</dbReference>
<sequence length="162" mass="17907">MDFDPSGGIICLSETRGELIVWDLNQQVLISSLKAGGSLVRFQPGSGKFLAVAKKNVITIIDWQASRVINNLQGHVKDINSICWDITGETIASTSEDDVRVWSVFNGGQCIHEYPSDGRRFQSVIFHPRYHSVLIIGGYQVTLPSASIMIDVSLLYLHLSNC</sequence>
<dbReference type="Proteomes" id="UP000265520">
    <property type="component" value="Unassembled WGS sequence"/>
</dbReference>
<dbReference type="InterPro" id="IPR044716">
    <property type="entry name" value="LEUNIG-like"/>
</dbReference>